<reference evidence="1" key="1">
    <citation type="submission" date="2020-05" db="EMBL/GenBank/DDBJ databases">
        <authorList>
            <person name="Chiriac C."/>
            <person name="Salcher M."/>
            <person name="Ghai R."/>
            <person name="Kavagutti S V."/>
        </authorList>
    </citation>
    <scope>NUCLEOTIDE SEQUENCE</scope>
</reference>
<accession>A0A6J5QU53</accession>
<sequence length="60" mass="6680">MKKLRVLLPGCPLEQALEARKAASEQMSQDLADMVDVATTMVDRRKVVAIDCAERRRAHG</sequence>
<gene>
    <name evidence="1" type="ORF">UFOVP1165_42</name>
</gene>
<proteinExistence type="predicted"/>
<evidence type="ECO:0000313" key="1">
    <source>
        <dbReference type="EMBL" id="CAB4188149.1"/>
    </source>
</evidence>
<name>A0A6J5QU53_9CAUD</name>
<protein>
    <submittedName>
        <fullName evidence="1">Uncharacterized protein</fullName>
    </submittedName>
</protein>
<organism evidence="1">
    <name type="scientific">uncultured Caudovirales phage</name>
    <dbReference type="NCBI Taxonomy" id="2100421"/>
    <lineage>
        <taxon>Viruses</taxon>
        <taxon>Duplodnaviria</taxon>
        <taxon>Heunggongvirae</taxon>
        <taxon>Uroviricota</taxon>
        <taxon>Caudoviricetes</taxon>
        <taxon>Peduoviridae</taxon>
        <taxon>Maltschvirus</taxon>
        <taxon>Maltschvirus maltsch</taxon>
    </lineage>
</organism>
<dbReference type="EMBL" id="LR797120">
    <property type="protein sequence ID" value="CAB4188149.1"/>
    <property type="molecule type" value="Genomic_DNA"/>
</dbReference>